<dbReference type="InterPro" id="IPR038726">
    <property type="entry name" value="PDDEXK_AddAB-type"/>
</dbReference>
<gene>
    <name evidence="2" type="ORF">S06H3_38939</name>
</gene>
<feature type="non-terminal residue" evidence="2">
    <location>
        <position position="1"/>
    </location>
</feature>
<reference evidence="2" key="1">
    <citation type="journal article" date="2014" name="Front. Microbiol.">
        <title>High frequency of phylogenetically diverse reductive dehalogenase-homologous genes in deep subseafloor sedimentary metagenomes.</title>
        <authorList>
            <person name="Kawai M."/>
            <person name="Futagami T."/>
            <person name="Toyoda A."/>
            <person name="Takaki Y."/>
            <person name="Nishi S."/>
            <person name="Hori S."/>
            <person name="Arai W."/>
            <person name="Tsubouchi T."/>
            <person name="Morono Y."/>
            <person name="Uchiyama I."/>
            <person name="Ito T."/>
            <person name="Fujiyama A."/>
            <person name="Inagaki F."/>
            <person name="Takami H."/>
        </authorList>
    </citation>
    <scope>NUCLEOTIDE SEQUENCE</scope>
    <source>
        <strain evidence="2">Expedition CK06-06</strain>
    </source>
</reference>
<dbReference type="EMBL" id="BARV01023778">
    <property type="protein sequence ID" value="GAI40644.1"/>
    <property type="molecule type" value="Genomic_DNA"/>
</dbReference>
<evidence type="ECO:0000259" key="1">
    <source>
        <dbReference type="Pfam" id="PF12705"/>
    </source>
</evidence>
<organism evidence="2">
    <name type="scientific">marine sediment metagenome</name>
    <dbReference type="NCBI Taxonomy" id="412755"/>
    <lineage>
        <taxon>unclassified sequences</taxon>
        <taxon>metagenomes</taxon>
        <taxon>ecological metagenomes</taxon>
    </lineage>
</organism>
<dbReference type="InterPro" id="IPR011604">
    <property type="entry name" value="PDDEXK-like_dom_sf"/>
</dbReference>
<dbReference type="Gene3D" id="3.90.320.10">
    <property type="match status" value="1"/>
</dbReference>
<sequence length="242" mass="28399">SAYLPSQEDTDNDRQLGLYHIGIQKKWPDIENIRLIWHYLAFDRELVSYRTPEAISKLIQNTKSLIDEIEATHDFPPRESRLCEWCEYPDLCPLRKHFIKVETMPVNEYLNEPGVALVNKYVALKDEAKKVDQETEKVKAAILDYARREEVEIIKGSDYKARVRFDEKLRFPGKNDEERQELDEVIKQAGKWAEVSQLDTTSLTHIVENSLWSKDLIDKIMNYGRIEETNSVSISKLKEERK</sequence>
<comment type="caution">
    <text evidence="2">The sequence shown here is derived from an EMBL/GenBank/DDBJ whole genome shotgun (WGS) entry which is preliminary data.</text>
</comment>
<feature type="domain" description="PD-(D/E)XK endonuclease-like" evidence="1">
    <location>
        <begin position="6"/>
        <end position="93"/>
    </location>
</feature>
<evidence type="ECO:0000313" key="2">
    <source>
        <dbReference type="EMBL" id="GAI40644.1"/>
    </source>
</evidence>
<protein>
    <recommendedName>
        <fullName evidence="1">PD-(D/E)XK endonuclease-like domain-containing protein</fullName>
    </recommendedName>
</protein>
<proteinExistence type="predicted"/>
<dbReference type="Pfam" id="PF12705">
    <property type="entry name" value="PDDEXK_1"/>
    <property type="match status" value="1"/>
</dbReference>
<name>X1QBJ7_9ZZZZ</name>
<dbReference type="AlphaFoldDB" id="X1QBJ7"/>
<accession>X1QBJ7</accession>